<dbReference type="HOGENOM" id="CLU_2822866_0_0_4"/>
<dbReference type="AlphaFoldDB" id="E5AST1"/>
<dbReference type="KEGG" id="brh:RBRH_02541"/>
<dbReference type="EMBL" id="FR687359">
    <property type="protein sequence ID" value="CBW75663.1"/>
    <property type="molecule type" value="Genomic_DNA"/>
</dbReference>
<reference evidence="1 2" key="1">
    <citation type="journal article" date="2011" name="J. Bacteriol.">
        <title>Complete genome sequence of Burkholderia rhizoxinica, an endosymbiont of Rhizopus microsporus.</title>
        <authorList>
            <person name="Lackner G."/>
            <person name="Moebius N."/>
            <person name="Partida-Martinez L."/>
            <person name="Hertweck C."/>
        </authorList>
    </citation>
    <scope>NUCLEOTIDE SEQUENCE [LARGE SCALE GENOMIC DNA]</scope>
    <source>
        <strain evidence="2">DSM 19002 / CIP 109453 / HKI 454</strain>
    </source>
</reference>
<accession>E5AST1</accession>
<evidence type="ECO:0000313" key="1">
    <source>
        <dbReference type="EMBL" id="CBW75663.1"/>
    </source>
</evidence>
<organism evidence="1 2">
    <name type="scientific">Mycetohabitans rhizoxinica (strain DSM 19002 / CIP 109453 / HKI 454)</name>
    <name type="common">Paraburkholderia rhizoxinica</name>
    <dbReference type="NCBI Taxonomy" id="882378"/>
    <lineage>
        <taxon>Bacteria</taxon>
        <taxon>Pseudomonadati</taxon>
        <taxon>Pseudomonadota</taxon>
        <taxon>Betaproteobacteria</taxon>
        <taxon>Burkholderiales</taxon>
        <taxon>Burkholderiaceae</taxon>
        <taxon>Mycetohabitans</taxon>
    </lineage>
</organism>
<sequence length="66" mass="7287">MRTLMGCMGVEALYWALAMADHSSAIARTFHGQLGAASTSHAGIRLPARYLPTKHQTRFSQARTRQ</sequence>
<dbReference type="Proteomes" id="UP000007437">
    <property type="component" value="Chromosome"/>
</dbReference>
<protein>
    <submittedName>
        <fullName evidence="1">Uncharacterized protein</fullName>
    </submittedName>
</protein>
<evidence type="ECO:0000313" key="2">
    <source>
        <dbReference type="Proteomes" id="UP000007437"/>
    </source>
</evidence>
<proteinExistence type="predicted"/>
<name>E5AST1_MYCRK</name>
<gene>
    <name evidence="1" type="ordered locus">RBRH_02541</name>
</gene>
<dbReference type="STRING" id="882378.RBRH_02541"/>